<evidence type="ECO:0000313" key="2">
    <source>
        <dbReference type="EMBL" id="CDR95033.1"/>
    </source>
</evidence>
<evidence type="ECO:0000256" key="1">
    <source>
        <dbReference type="SAM" id="Phobius"/>
    </source>
</evidence>
<dbReference type="InterPro" id="IPR039859">
    <property type="entry name" value="PFA4/ZDH16/20/ERF2-like"/>
</dbReference>
<keyword evidence="3" id="KW-1185">Reference proteome</keyword>
<keyword evidence="1" id="KW-0812">Transmembrane</keyword>
<reference evidence="3" key="1">
    <citation type="submission" date="2014-06" db="EMBL/GenBank/DDBJ databases">
        <authorList>
            <person name="Aslett M."/>
            <person name="De Silva N."/>
        </authorList>
    </citation>
    <scope>NUCLEOTIDE SEQUENCE [LARGE SCALE GENOMIC DNA]</scope>
    <source>
        <strain evidence="3">Bond</strain>
    </source>
</reference>
<dbReference type="STRING" id="5866.A0A061D342"/>
<dbReference type="RefSeq" id="XP_012767219.1">
    <property type="nucleotide sequence ID" value="XM_012911765.1"/>
</dbReference>
<keyword evidence="1" id="KW-1133">Transmembrane helix</keyword>
<dbReference type="OMA" id="VAVQTFH"/>
<keyword evidence="1" id="KW-0472">Membrane</keyword>
<dbReference type="PANTHER" id="PTHR12246">
    <property type="entry name" value="PALMITOYLTRANSFERASE ZDHHC16"/>
    <property type="match status" value="1"/>
</dbReference>
<dbReference type="GO" id="GO:0016409">
    <property type="term" value="F:palmitoyltransferase activity"/>
    <property type="evidence" value="ECO:0007669"/>
    <property type="project" value="InterPro"/>
</dbReference>
<name>A0A061D342_BABBI</name>
<dbReference type="KEGG" id="bbig:BBBOND_0201900"/>
<sequence length="272" mass="30558">MLEQPMGSLAGAAAVKKTNTTCFRNIALFITVFMYAGMMSIVLRPYLSPLSAYGFVIAATFNVVFGLFFISFIRVSRRSIPLMLQQSSNTDPGAVPTNWGFYMGDDTKRRRYCKVCNVWKPDRTHHCSACNRCRKCLQRIVHGSCSVYYLINESMLSESADDLAKHDSGIRAIANIYVCVMVFVGLALIFALIPFVQFHFKLVLKNSTTIENLDDATKDQGLYDMGIGANLQQVFGVNPFCWFAPCNLPLNRPVGDGVRWTQYYYDNIPEGP</sequence>
<protein>
    <submittedName>
        <fullName evidence="2">Palmitoyltransferase PFA3</fullName>
    </submittedName>
</protein>
<proteinExistence type="predicted"/>
<gene>
    <name evidence="2" type="ORF">BBBOND_0201900</name>
</gene>
<feature type="transmembrane region" description="Helical" evidence="1">
    <location>
        <begin position="26"/>
        <end position="47"/>
    </location>
</feature>
<dbReference type="EMBL" id="LK391708">
    <property type="protein sequence ID" value="CDR95033.1"/>
    <property type="molecule type" value="Genomic_DNA"/>
</dbReference>
<accession>A0A061D342</accession>
<keyword evidence="2" id="KW-0808">Transferase</keyword>
<feature type="transmembrane region" description="Helical" evidence="1">
    <location>
        <begin position="53"/>
        <end position="73"/>
    </location>
</feature>
<dbReference type="GeneID" id="24563574"/>
<dbReference type="VEuPathDB" id="PiroplasmaDB:BBBOND_0201900"/>
<organism evidence="2 3">
    <name type="scientific">Babesia bigemina</name>
    <dbReference type="NCBI Taxonomy" id="5866"/>
    <lineage>
        <taxon>Eukaryota</taxon>
        <taxon>Sar</taxon>
        <taxon>Alveolata</taxon>
        <taxon>Apicomplexa</taxon>
        <taxon>Aconoidasida</taxon>
        <taxon>Piroplasmida</taxon>
        <taxon>Babesiidae</taxon>
        <taxon>Babesia</taxon>
    </lineage>
</organism>
<evidence type="ECO:0000313" key="3">
    <source>
        <dbReference type="Proteomes" id="UP000033188"/>
    </source>
</evidence>
<dbReference type="PROSITE" id="PS50216">
    <property type="entry name" value="DHHC"/>
    <property type="match status" value="1"/>
</dbReference>
<dbReference type="Proteomes" id="UP000033188">
    <property type="component" value="Chromosome 2"/>
</dbReference>
<dbReference type="AlphaFoldDB" id="A0A061D342"/>
<dbReference type="OrthoDB" id="9909019at2759"/>
<feature type="transmembrane region" description="Helical" evidence="1">
    <location>
        <begin position="174"/>
        <end position="196"/>
    </location>
</feature>